<reference evidence="1" key="1">
    <citation type="submission" date="2015-04" db="EMBL/GenBank/DDBJ databases">
        <authorList>
            <person name="Syromyatnikov M.Y."/>
            <person name="Popov V.N."/>
        </authorList>
    </citation>
    <scope>NUCLEOTIDE SEQUENCE</scope>
    <source>
        <strain evidence="1">MO-1</strain>
    </source>
</reference>
<evidence type="ECO:0000313" key="1">
    <source>
        <dbReference type="EMBL" id="CRH05490.1"/>
    </source>
</evidence>
<dbReference type="AlphaFoldDB" id="A0A1S7LEW7"/>
<proteinExistence type="predicted"/>
<gene>
    <name evidence="1" type="ORF">MAGMO_1299</name>
</gene>
<sequence length="295" mass="34365">MRCPFLEQNPKPEWFSLLAPPFFEGESARFEDSFVHVYPSLEALCARYDEPWVLGDEGFEVYDAHGHQLLHICLPACKKSGEPEGQDIRFIAPASTESESYLRGALHEDILSLYAVRPGDNWESLDMKAFSQRLMWLHAHTENTQLLRPKMVDRSALERAEWQAYRQELMALAEVFLQGRWYGQEEHAAQQASTELPYYAVKLYLPPPLLYAFHRKINLGGFELPGGEPRLYEKWRLYWGEANIRLLFEGLNRHAELQAFYNWTEQWQPEPITQNRDSLLGRVIGRFKQSCVGKK</sequence>
<name>A0A1S7LEW7_MAGMO</name>
<dbReference type="EMBL" id="LO017727">
    <property type="protein sequence ID" value="CRH05490.1"/>
    <property type="molecule type" value="Genomic_DNA"/>
</dbReference>
<accession>A0A1S7LEW7</accession>
<protein>
    <submittedName>
        <fullName evidence="1">Uncharacterized protein</fullName>
    </submittedName>
</protein>
<organism evidence="1">
    <name type="scientific">Magnetococcus massalia (strain MO-1)</name>
    <dbReference type="NCBI Taxonomy" id="451514"/>
    <lineage>
        <taxon>Bacteria</taxon>
        <taxon>Pseudomonadati</taxon>
        <taxon>Pseudomonadota</taxon>
        <taxon>Magnetococcia</taxon>
        <taxon>Magnetococcales</taxon>
        <taxon>Magnetococcaceae</taxon>
        <taxon>Magnetococcus</taxon>
    </lineage>
</organism>